<dbReference type="CDD" id="cd02909">
    <property type="entry name" value="cupin_pirin_N"/>
    <property type="match status" value="1"/>
</dbReference>
<dbReference type="AlphaFoldDB" id="A0AB34JAP2"/>
<evidence type="ECO:0000259" key="5">
    <source>
        <dbReference type="Pfam" id="PF05726"/>
    </source>
</evidence>
<dbReference type="InterPro" id="IPR008778">
    <property type="entry name" value="Pirin_C_dom"/>
</dbReference>
<gene>
    <name evidence="6" type="ORF">AB1Y20_002534</name>
</gene>
<dbReference type="PIRSF" id="PIRSF006232">
    <property type="entry name" value="Pirin"/>
    <property type="match status" value="1"/>
</dbReference>
<evidence type="ECO:0000313" key="7">
    <source>
        <dbReference type="Proteomes" id="UP001515480"/>
    </source>
</evidence>
<feature type="binding site" evidence="2">
    <location>
        <position position="105"/>
    </location>
    <ligand>
        <name>Fe cation</name>
        <dbReference type="ChEBI" id="CHEBI:24875"/>
    </ligand>
</feature>
<dbReference type="Proteomes" id="UP001515480">
    <property type="component" value="Unassembled WGS sequence"/>
</dbReference>
<dbReference type="InterPro" id="IPR011051">
    <property type="entry name" value="RmlC_Cupin_sf"/>
</dbReference>
<dbReference type="PANTHER" id="PTHR43594:SF1">
    <property type="entry name" value="QUERCETIN 2,3-DIOXYGENASE PA2418-RELATED"/>
    <property type="match status" value="1"/>
</dbReference>
<organism evidence="6 7">
    <name type="scientific">Prymnesium parvum</name>
    <name type="common">Toxic golden alga</name>
    <dbReference type="NCBI Taxonomy" id="97485"/>
    <lineage>
        <taxon>Eukaryota</taxon>
        <taxon>Haptista</taxon>
        <taxon>Haptophyta</taxon>
        <taxon>Prymnesiophyceae</taxon>
        <taxon>Prymnesiales</taxon>
        <taxon>Prymnesiaceae</taxon>
        <taxon>Prymnesium</taxon>
    </lineage>
</organism>
<keyword evidence="7" id="KW-1185">Reference proteome</keyword>
<comment type="similarity">
    <text evidence="1 3">Belongs to the pirin family.</text>
</comment>
<dbReference type="Gene3D" id="2.60.120.10">
    <property type="entry name" value="Jelly Rolls"/>
    <property type="match status" value="2"/>
</dbReference>
<feature type="domain" description="Pirin C-terminal" evidence="5">
    <location>
        <begin position="193"/>
        <end position="297"/>
    </location>
</feature>
<proteinExistence type="inferred from homology"/>
<dbReference type="SUPFAM" id="SSF51182">
    <property type="entry name" value="RmlC-like cupins"/>
    <property type="match status" value="1"/>
</dbReference>
<feature type="binding site" evidence="2">
    <location>
        <position position="63"/>
    </location>
    <ligand>
        <name>Fe cation</name>
        <dbReference type="ChEBI" id="CHEBI:24875"/>
    </ligand>
</feature>
<feature type="binding site" evidence="2">
    <location>
        <position position="107"/>
    </location>
    <ligand>
        <name>Fe cation</name>
        <dbReference type="ChEBI" id="CHEBI:24875"/>
    </ligand>
</feature>
<dbReference type="InterPro" id="IPR003829">
    <property type="entry name" value="Pirin_N_dom"/>
</dbReference>
<sequence length="297" mass="32463">MRLVRQVCPRVSPHWVGDGFHVFPLFAHMAFTKAVSPFLMFDYAAPKQFEPSRRTLGVGKHPHRGFETVTIAFQGEVEHRDSLGHTSVIGKGGVQWMTAARGIVHEEYHSKAFARTGGTFEMAQIWVNLPKKHKMDPPRYQPIDEASIPTAPLRAAAADGACEAETVGQVRVIAGAFDGVTGPAQTMTPIEMWDVKLSVPAARVRLSLPEGHNVMLLVRRGKVHLEADGRDVSEHTLAIFEQTGGAIELSGVEAHTEVLLLAGEPIDEPIAARGPFVMNTQEEIMEAITDYSNGKMG</sequence>
<evidence type="ECO:0000256" key="1">
    <source>
        <dbReference type="ARBA" id="ARBA00008416"/>
    </source>
</evidence>
<comment type="cofactor">
    <cofactor evidence="2">
        <name>Fe cation</name>
        <dbReference type="ChEBI" id="CHEBI:24875"/>
    </cofactor>
    <text evidence="2">Binds 1 Fe cation per subunit.</text>
</comment>
<dbReference type="Pfam" id="PF02678">
    <property type="entry name" value="Pirin"/>
    <property type="match status" value="1"/>
</dbReference>
<feature type="domain" description="Pirin N-terminal" evidence="4">
    <location>
        <begin position="25"/>
        <end position="127"/>
    </location>
</feature>
<dbReference type="Pfam" id="PF05726">
    <property type="entry name" value="Pirin_C"/>
    <property type="match status" value="1"/>
</dbReference>
<evidence type="ECO:0000313" key="6">
    <source>
        <dbReference type="EMBL" id="KAL1515920.1"/>
    </source>
</evidence>
<protein>
    <recommendedName>
        <fullName evidence="8">Pirin</fullName>
    </recommendedName>
</protein>
<evidence type="ECO:0000259" key="4">
    <source>
        <dbReference type="Pfam" id="PF02678"/>
    </source>
</evidence>
<name>A0AB34JAP2_PRYPA</name>
<keyword evidence="2" id="KW-0408">Iron</keyword>
<dbReference type="PANTHER" id="PTHR43594">
    <property type="entry name" value="QUERCETIN 2,3-DIOXYGENASE"/>
    <property type="match status" value="1"/>
</dbReference>
<comment type="caution">
    <text evidence="6">The sequence shown here is derived from an EMBL/GenBank/DDBJ whole genome shotgun (WGS) entry which is preliminary data.</text>
</comment>
<dbReference type="InterPro" id="IPR012093">
    <property type="entry name" value="Pirin"/>
</dbReference>
<dbReference type="CDD" id="cd02247">
    <property type="entry name" value="cupin_pirin_C"/>
    <property type="match status" value="1"/>
</dbReference>
<evidence type="ECO:0000256" key="3">
    <source>
        <dbReference type="RuleBase" id="RU003457"/>
    </source>
</evidence>
<dbReference type="EMBL" id="JBGBPQ010000011">
    <property type="protein sequence ID" value="KAL1515920.1"/>
    <property type="molecule type" value="Genomic_DNA"/>
</dbReference>
<accession>A0AB34JAP2</accession>
<dbReference type="InterPro" id="IPR053186">
    <property type="entry name" value="QDO-related"/>
</dbReference>
<feature type="binding site" evidence="2">
    <location>
        <position position="61"/>
    </location>
    <ligand>
        <name>Fe cation</name>
        <dbReference type="ChEBI" id="CHEBI:24875"/>
    </ligand>
</feature>
<evidence type="ECO:0008006" key="8">
    <source>
        <dbReference type="Google" id="ProtNLM"/>
    </source>
</evidence>
<dbReference type="InterPro" id="IPR014710">
    <property type="entry name" value="RmlC-like_jellyroll"/>
</dbReference>
<dbReference type="GO" id="GO:0046872">
    <property type="term" value="F:metal ion binding"/>
    <property type="evidence" value="ECO:0007669"/>
    <property type="project" value="UniProtKB-KW"/>
</dbReference>
<keyword evidence="2" id="KW-0479">Metal-binding</keyword>
<evidence type="ECO:0000256" key="2">
    <source>
        <dbReference type="PIRSR" id="PIRSR006232-1"/>
    </source>
</evidence>
<reference evidence="6 7" key="1">
    <citation type="journal article" date="2024" name="Science">
        <title>Giant polyketide synthase enzymes in the biosynthesis of giant marine polyether toxins.</title>
        <authorList>
            <person name="Fallon T.R."/>
            <person name="Shende V.V."/>
            <person name="Wierzbicki I.H."/>
            <person name="Pendleton A.L."/>
            <person name="Watervoot N.F."/>
            <person name="Auber R.P."/>
            <person name="Gonzalez D.J."/>
            <person name="Wisecaver J.H."/>
            <person name="Moore B.S."/>
        </authorList>
    </citation>
    <scope>NUCLEOTIDE SEQUENCE [LARGE SCALE GENOMIC DNA]</scope>
    <source>
        <strain evidence="6 7">12B1</strain>
    </source>
</reference>